<proteinExistence type="predicted"/>
<gene>
    <name evidence="1" type="ORF">CEXT_21351</name>
</gene>
<dbReference type="AlphaFoldDB" id="A0AAV4Q8S4"/>
<accession>A0AAV4Q8S4</accession>
<reference evidence="1 2" key="1">
    <citation type="submission" date="2021-06" db="EMBL/GenBank/DDBJ databases">
        <title>Caerostris extrusa draft genome.</title>
        <authorList>
            <person name="Kono N."/>
            <person name="Arakawa K."/>
        </authorList>
    </citation>
    <scope>NUCLEOTIDE SEQUENCE [LARGE SCALE GENOMIC DNA]</scope>
</reference>
<dbReference type="EMBL" id="BPLR01005750">
    <property type="protein sequence ID" value="GIY04776.1"/>
    <property type="molecule type" value="Genomic_DNA"/>
</dbReference>
<dbReference type="Proteomes" id="UP001054945">
    <property type="component" value="Unassembled WGS sequence"/>
</dbReference>
<comment type="caution">
    <text evidence="1">The sequence shown here is derived from an EMBL/GenBank/DDBJ whole genome shotgun (WGS) entry which is preliminary data.</text>
</comment>
<evidence type="ECO:0000313" key="1">
    <source>
        <dbReference type="EMBL" id="GIY04776.1"/>
    </source>
</evidence>
<organism evidence="1 2">
    <name type="scientific">Caerostris extrusa</name>
    <name type="common">Bark spider</name>
    <name type="synonym">Caerostris bankana</name>
    <dbReference type="NCBI Taxonomy" id="172846"/>
    <lineage>
        <taxon>Eukaryota</taxon>
        <taxon>Metazoa</taxon>
        <taxon>Ecdysozoa</taxon>
        <taxon>Arthropoda</taxon>
        <taxon>Chelicerata</taxon>
        <taxon>Arachnida</taxon>
        <taxon>Araneae</taxon>
        <taxon>Araneomorphae</taxon>
        <taxon>Entelegynae</taxon>
        <taxon>Araneoidea</taxon>
        <taxon>Araneidae</taxon>
        <taxon>Caerostris</taxon>
    </lineage>
</organism>
<evidence type="ECO:0000313" key="2">
    <source>
        <dbReference type="Proteomes" id="UP001054945"/>
    </source>
</evidence>
<protein>
    <submittedName>
        <fullName evidence="1">Uncharacterized protein</fullName>
    </submittedName>
</protein>
<name>A0AAV4Q8S4_CAEEX</name>
<keyword evidence="2" id="KW-1185">Reference proteome</keyword>
<sequence>MVRELAPGRWAAFSTAWPEVPVAVLSGCSLFRDLTDLLPRRKPSLAQPGRQPRAYGHLLDKTWNQSVAQPGFIAYGS</sequence>